<dbReference type="KEGG" id="psoj:PHYSODRAFT_339453"/>
<reference evidence="2 3" key="1">
    <citation type="journal article" date="2006" name="Science">
        <title>Phytophthora genome sequences uncover evolutionary origins and mechanisms of pathogenesis.</title>
        <authorList>
            <person name="Tyler B.M."/>
            <person name="Tripathy S."/>
            <person name="Zhang X."/>
            <person name="Dehal P."/>
            <person name="Jiang R.H."/>
            <person name="Aerts A."/>
            <person name="Arredondo F.D."/>
            <person name="Baxter L."/>
            <person name="Bensasson D."/>
            <person name="Beynon J.L."/>
            <person name="Chapman J."/>
            <person name="Damasceno C.M."/>
            <person name="Dorrance A.E."/>
            <person name="Dou D."/>
            <person name="Dickerman A.W."/>
            <person name="Dubchak I.L."/>
            <person name="Garbelotto M."/>
            <person name="Gijzen M."/>
            <person name="Gordon S.G."/>
            <person name="Govers F."/>
            <person name="Grunwald N.J."/>
            <person name="Huang W."/>
            <person name="Ivors K.L."/>
            <person name="Jones R.W."/>
            <person name="Kamoun S."/>
            <person name="Krampis K."/>
            <person name="Lamour K.H."/>
            <person name="Lee M.K."/>
            <person name="McDonald W.H."/>
            <person name="Medina M."/>
            <person name="Meijer H.J."/>
            <person name="Nordberg E.K."/>
            <person name="Maclean D.J."/>
            <person name="Ospina-Giraldo M.D."/>
            <person name="Morris P.F."/>
            <person name="Phuntumart V."/>
            <person name="Putnam N.H."/>
            <person name="Rash S."/>
            <person name="Rose J.K."/>
            <person name="Sakihama Y."/>
            <person name="Salamov A.A."/>
            <person name="Savidor A."/>
            <person name="Scheuring C.F."/>
            <person name="Smith B.M."/>
            <person name="Sobral B.W."/>
            <person name="Terry A."/>
            <person name="Torto-Alalibo T.A."/>
            <person name="Win J."/>
            <person name="Xu Z."/>
            <person name="Zhang H."/>
            <person name="Grigoriev I.V."/>
            <person name="Rokhsar D.S."/>
            <person name="Boore J.L."/>
        </authorList>
    </citation>
    <scope>NUCLEOTIDE SEQUENCE [LARGE SCALE GENOMIC DNA]</scope>
    <source>
        <strain evidence="2 3">P6497</strain>
    </source>
</reference>
<organism evidence="2 3">
    <name type="scientific">Phytophthora sojae (strain P6497)</name>
    <name type="common">Soybean stem and root rot agent</name>
    <name type="synonym">Phytophthora megasperma f. sp. glycines</name>
    <dbReference type="NCBI Taxonomy" id="1094619"/>
    <lineage>
        <taxon>Eukaryota</taxon>
        <taxon>Sar</taxon>
        <taxon>Stramenopiles</taxon>
        <taxon>Oomycota</taxon>
        <taxon>Peronosporomycetes</taxon>
        <taxon>Peronosporales</taxon>
        <taxon>Peronosporaceae</taxon>
        <taxon>Phytophthora</taxon>
    </lineage>
</organism>
<dbReference type="EMBL" id="JH159160">
    <property type="protein sequence ID" value="EGZ09075.1"/>
    <property type="molecule type" value="Genomic_DNA"/>
</dbReference>
<keyword evidence="1" id="KW-0175">Coiled coil</keyword>
<gene>
    <name evidence="2" type="ORF">PHYSODRAFT_339453</name>
</gene>
<dbReference type="InParanoid" id="G5A6X0"/>
<protein>
    <submittedName>
        <fullName evidence="2">Uncharacterized protein</fullName>
    </submittedName>
</protein>
<dbReference type="RefSeq" id="XP_009535708.1">
    <property type="nucleotide sequence ID" value="XM_009537413.1"/>
</dbReference>
<dbReference type="AlphaFoldDB" id="G5A6X0"/>
<sequence length="284" mass="32036">MATSSLVTLDEALAFIDSCDDESVAESTRGAGTTDALLTFEALDELLNAASPPRKKKRYRERLQAEQTNKRIKEVRDRLQKHRKQLSGILRQEDTLQGYDFVKKLSSPVLQDSYFTVGYTSTIAEERATRVIFTRSEPKYDEKTQSRTLEIVTTTPLDSSVNAVVDALWTSLASTYAKGSEPNSLQGDRSVNLDHRGCAVHFDKLYFLRKFEEEERVIFIWSCFFLSSAKLQYRTLGYIVVAPAETNPSRGCVVHSELNLHMEYRGEQPAKGFDEAHNMALGAC</sequence>
<name>G5A6X0_PHYSP</name>
<accession>G5A6X0</accession>
<evidence type="ECO:0000313" key="3">
    <source>
        <dbReference type="Proteomes" id="UP000002640"/>
    </source>
</evidence>
<dbReference type="SMR" id="G5A6X0"/>
<dbReference type="Proteomes" id="UP000002640">
    <property type="component" value="Unassembled WGS sequence"/>
</dbReference>
<feature type="coiled-coil region" evidence="1">
    <location>
        <begin position="62"/>
        <end position="92"/>
    </location>
</feature>
<proteinExistence type="predicted"/>
<evidence type="ECO:0000313" key="2">
    <source>
        <dbReference type="EMBL" id="EGZ09075.1"/>
    </source>
</evidence>
<evidence type="ECO:0000256" key="1">
    <source>
        <dbReference type="SAM" id="Coils"/>
    </source>
</evidence>
<keyword evidence="3" id="KW-1185">Reference proteome</keyword>
<dbReference type="GeneID" id="20647750"/>